<gene>
    <name evidence="2" type="ORF">A6M21_05945</name>
</gene>
<evidence type="ECO:0000256" key="1">
    <source>
        <dbReference type="SAM" id="MobiDB-lite"/>
    </source>
</evidence>
<evidence type="ECO:0000313" key="3">
    <source>
        <dbReference type="Proteomes" id="UP000078532"/>
    </source>
</evidence>
<keyword evidence="3" id="KW-1185">Reference proteome</keyword>
<proteinExistence type="predicted"/>
<dbReference type="Proteomes" id="UP000078532">
    <property type="component" value="Unassembled WGS sequence"/>
</dbReference>
<accession>A0A1B7LH35</accession>
<dbReference type="AlphaFoldDB" id="A0A1B7LH35"/>
<dbReference type="EMBL" id="LYVF01000062">
    <property type="protein sequence ID" value="OAT85457.1"/>
    <property type="molecule type" value="Genomic_DNA"/>
</dbReference>
<name>A0A1B7LH35_9FIRM</name>
<reference evidence="2 3" key="1">
    <citation type="submission" date="2016-04" db="EMBL/GenBank/DDBJ databases">
        <authorList>
            <person name="Evans L.H."/>
            <person name="Alamgir A."/>
            <person name="Owens N."/>
            <person name="Weber N.D."/>
            <person name="Virtaneva K."/>
            <person name="Barbian K."/>
            <person name="Babar A."/>
            <person name="Rosenke K."/>
        </authorList>
    </citation>
    <scope>NUCLEOTIDE SEQUENCE [LARGE SCALE GENOMIC DNA]</scope>
    <source>
        <strain evidence="2 3">LMa1</strain>
    </source>
</reference>
<feature type="region of interest" description="Disordered" evidence="1">
    <location>
        <begin position="1"/>
        <end position="21"/>
    </location>
</feature>
<organism evidence="2 3">
    <name type="scientific">Desulfotomaculum copahuensis</name>
    <dbReference type="NCBI Taxonomy" id="1838280"/>
    <lineage>
        <taxon>Bacteria</taxon>
        <taxon>Bacillati</taxon>
        <taxon>Bacillota</taxon>
        <taxon>Clostridia</taxon>
        <taxon>Eubacteriales</taxon>
        <taxon>Desulfotomaculaceae</taxon>
        <taxon>Desulfotomaculum</taxon>
    </lineage>
</organism>
<sequence>MMPAAKNSASQHSRKPSREGCLTLQQQFASPIIRVEVTTGKVLIDAVKDFWDREVVESSTRTAE</sequence>
<comment type="caution">
    <text evidence="2">The sequence shown here is derived from an EMBL/GenBank/DDBJ whole genome shotgun (WGS) entry which is preliminary data.</text>
</comment>
<protein>
    <submittedName>
        <fullName evidence="2">Uncharacterized protein</fullName>
    </submittedName>
</protein>
<evidence type="ECO:0000313" key="2">
    <source>
        <dbReference type="EMBL" id="OAT85457.1"/>
    </source>
</evidence>